<feature type="transmembrane region" description="Helical" evidence="2">
    <location>
        <begin position="63"/>
        <end position="85"/>
    </location>
</feature>
<dbReference type="EMBL" id="SPNV01000011">
    <property type="protein sequence ID" value="KAF5866201.1"/>
    <property type="molecule type" value="Genomic_DNA"/>
</dbReference>
<proteinExistence type="predicted"/>
<feature type="region of interest" description="Disordered" evidence="1">
    <location>
        <begin position="1"/>
        <end position="25"/>
    </location>
</feature>
<name>A0A8H6ACS8_PETAA</name>
<keyword evidence="4" id="KW-1185">Reference proteome</keyword>
<accession>A0A8H6ACS8</accession>
<evidence type="ECO:0000256" key="2">
    <source>
        <dbReference type="SAM" id="Phobius"/>
    </source>
</evidence>
<dbReference type="Proteomes" id="UP000541154">
    <property type="component" value="Unassembled WGS sequence"/>
</dbReference>
<comment type="caution">
    <text evidence="3">The sequence shown here is derived from an EMBL/GenBank/DDBJ whole genome shotgun (WGS) entry which is preliminary data.</text>
</comment>
<organism evidence="3 4">
    <name type="scientific">Petromyces alliaceus</name>
    <name type="common">Aspergillus alliaceus</name>
    <dbReference type="NCBI Taxonomy" id="209559"/>
    <lineage>
        <taxon>Eukaryota</taxon>
        <taxon>Fungi</taxon>
        <taxon>Dikarya</taxon>
        <taxon>Ascomycota</taxon>
        <taxon>Pezizomycotina</taxon>
        <taxon>Eurotiomycetes</taxon>
        <taxon>Eurotiomycetidae</taxon>
        <taxon>Eurotiales</taxon>
        <taxon>Aspergillaceae</taxon>
        <taxon>Aspergillus</taxon>
        <taxon>Aspergillus subgen. Circumdati</taxon>
    </lineage>
</organism>
<evidence type="ECO:0000256" key="1">
    <source>
        <dbReference type="SAM" id="MobiDB-lite"/>
    </source>
</evidence>
<evidence type="ECO:0000313" key="3">
    <source>
        <dbReference type="EMBL" id="KAF5866201.1"/>
    </source>
</evidence>
<reference evidence="3 4" key="1">
    <citation type="submission" date="2019-04" db="EMBL/GenBank/DDBJ databases">
        <title>Aspergillus burnettii sp. nov., novel species from soil in southeast Queensland.</title>
        <authorList>
            <person name="Gilchrist C.L.M."/>
            <person name="Pitt J.I."/>
            <person name="Lange L."/>
            <person name="Lacey H.J."/>
            <person name="Vuong D."/>
            <person name="Midgley D.J."/>
            <person name="Greenfield P."/>
            <person name="Bradbury M."/>
            <person name="Lacey E."/>
            <person name="Busk P.K."/>
            <person name="Pilgaard B."/>
            <person name="Chooi Y.H."/>
            <person name="Piggott A.M."/>
        </authorList>
    </citation>
    <scope>NUCLEOTIDE SEQUENCE [LARGE SCALE GENOMIC DNA]</scope>
    <source>
        <strain evidence="3 4">FRR 5400</strain>
    </source>
</reference>
<sequence length="90" mass="10532">MIQLKELPPPPPYSETQPSPDLDQRYDEEAAYDDYQGLERVRRNTIRPGATERWWNRGLARRICCILCIIMGVAALPYVILALMMSQYRF</sequence>
<keyword evidence="2" id="KW-0472">Membrane</keyword>
<keyword evidence="2" id="KW-0812">Transmembrane</keyword>
<dbReference type="AlphaFoldDB" id="A0A8H6ACS8"/>
<gene>
    <name evidence="3" type="ORF">ETB97_000736</name>
</gene>
<evidence type="ECO:0000313" key="4">
    <source>
        <dbReference type="Proteomes" id="UP000541154"/>
    </source>
</evidence>
<protein>
    <submittedName>
        <fullName evidence="3">Uncharacterized protein</fullName>
    </submittedName>
</protein>
<keyword evidence="2" id="KW-1133">Transmembrane helix</keyword>